<feature type="region of interest" description="Disordered" evidence="1">
    <location>
        <begin position="117"/>
        <end position="141"/>
    </location>
</feature>
<organism evidence="2 3">
    <name type="scientific">Consotaella salsifontis</name>
    <dbReference type="NCBI Taxonomy" id="1365950"/>
    <lineage>
        <taxon>Bacteria</taxon>
        <taxon>Pseudomonadati</taxon>
        <taxon>Pseudomonadota</taxon>
        <taxon>Alphaproteobacteria</taxon>
        <taxon>Hyphomicrobiales</taxon>
        <taxon>Aurantimonadaceae</taxon>
        <taxon>Consotaella</taxon>
    </lineage>
</organism>
<gene>
    <name evidence="2" type="ORF">SAMN05428963_101332</name>
</gene>
<dbReference type="EMBL" id="FUXL01000001">
    <property type="protein sequence ID" value="SJZ57138.1"/>
    <property type="molecule type" value="Genomic_DNA"/>
</dbReference>
<sequence>MAALASFILIVVLAVGFGLMTETGQRLIADRTEALVAGLLGPDYTVDLDDQHVGVGEHGNLLISWSTVEVGAADAANPPVRIGGLAIALKIWPLLTADLAIETLDIRDAMIDIAALTPNKAPPTPQTGEATPGTLASSEAASPVSLPDIADGLVATLERQTGVVDRLGLKNVSLEAVELSGLDRIGSKLPSARIDRLSIERNPAGVLRLAGVAQVDGIAVPLSGRLDRSNSGGALRHMDLAVGPLGLAKIAPPSTEPDDRRPLASDASLAIAASLDRSAEGDPYRLSASATLGAGTLQIGKARTGIERVRLGLSYTEGDEKVVIADSPMAFDAVSLNLVGEVVPQAAPAEGGPPRAFDIHLKTRDLTSTVGQQGSEPEKADLAIDARLDLSRSELLLDRFELRPSKGTLMATGEARFGRADGPVRAVFEGRDLSTRSVKAFWPFLISSSTRSWILDHFADDGGVPRATIALEFTKRSLATALDPENDPGDDELTLDAEVAGAAFSTLGEMPAFTDVSGAIHLKGATTVVSVDKAALAEFPKVTVEPSSILFTKEPDRSTRADLQLGLHGDARDLLTIADREPVNALDQLDFTPADVAGEAGTKVAVTFLLGQGIDNKDRLVDWKAALDLHGVDFAKPIEGNRISGLVGTGTVLPDRITAELSGKLGDLPVTYSIVRPVGRSSEVAERLTIGLLLSAEDVERALPGLSPIANGPVTGSIVHEAAVDHVALDLKETELGLPWVGWKKGRGIDASVTFDLVGEGETHKLDRFALKGAGFELHGSMTIDDKGLRAGMFDRIALNQDDEITLRLERVSNGLTIRVGGKRFDARSLLKDIREDLSSDLSDKAKRKSDDNDQLDIEVSIDQVTGFNGLNLFGLAMNYAGSSQEIAALSAVARTAEGGKVTVDVSPRGGAQSMTVTSQDTGALLSFSGLYNRMRGGQGSFSLVGSRRGGYRGRVELRNFTLVDEPRLSSLVSTPPSEGEKSLAAALGRDIPTAEAFFDQASANITYGAGRVMVDDGIVRGPVFGSSFSGTLHDEKGRIDIAGSFMPAYGINRVFGAIPFFGQILGNGNEGGLIGITYRLSGAFASPDLSINPISVIAPGIFRRIFEY</sequence>
<name>A0A1T4LRK4_9HYPH</name>
<accession>A0A1T4LRK4</accession>
<dbReference type="AlphaFoldDB" id="A0A1T4LRK4"/>
<evidence type="ECO:0000313" key="3">
    <source>
        <dbReference type="Proteomes" id="UP000190135"/>
    </source>
</evidence>
<reference evidence="2 3" key="1">
    <citation type="submission" date="2017-02" db="EMBL/GenBank/DDBJ databases">
        <authorList>
            <person name="Peterson S.W."/>
        </authorList>
    </citation>
    <scope>NUCLEOTIDE SEQUENCE [LARGE SCALE GENOMIC DNA]</scope>
    <source>
        <strain evidence="2 3">USBA 369</strain>
    </source>
</reference>
<dbReference type="STRING" id="1365950.SAMN05428963_101332"/>
<evidence type="ECO:0000313" key="2">
    <source>
        <dbReference type="EMBL" id="SJZ57138.1"/>
    </source>
</evidence>
<proteinExistence type="predicted"/>
<dbReference type="Proteomes" id="UP000190135">
    <property type="component" value="Unassembled WGS sequence"/>
</dbReference>
<protein>
    <submittedName>
        <fullName evidence="2">AsmA-like C-terminal region</fullName>
    </submittedName>
</protein>
<feature type="compositionally biased region" description="Polar residues" evidence="1">
    <location>
        <begin position="126"/>
        <end position="140"/>
    </location>
</feature>
<keyword evidence="3" id="KW-1185">Reference proteome</keyword>
<evidence type="ECO:0000256" key="1">
    <source>
        <dbReference type="SAM" id="MobiDB-lite"/>
    </source>
</evidence>